<comment type="catalytic activity">
    <reaction evidence="16">
        <text>a 3-O-[N-acetyl-alpha-D-galactosaminyl]-L-threonyl-[protein] + CMP-N-acetyl-beta-neuraminate = a 3-O-[N-acetyl-alpha-neuraminosyl-(2-&gt;6)-N-acetyl-alpha-D-galactosaminyl]-L-threonyl-[protein] + CMP + H(+)</text>
        <dbReference type="Rhea" id="RHEA:81643"/>
        <dbReference type="Rhea" id="RHEA-COMP:11689"/>
        <dbReference type="Rhea" id="RHEA-COMP:19720"/>
        <dbReference type="ChEBI" id="CHEBI:15378"/>
        <dbReference type="ChEBI" id="CHEBI:57812"/>
        <dbReference type="ChEBI" id="CHEBI:60377"/>
        <dbReference type="ChEBI" id="CHEBI:87075"/>
        <dbReference type="ChEBI" id="CHEBI:231970"/>
    </reaction>
    <physiologicalReaction direction="left-to-right" evidence="16">
        <dbReference type="Rhea" id="RHEA:81644"/>
    </physiologicalReaction>
</comment>
<accession>A0AAD7SBX4</accession>
<protein>
    <recommendedName>
        <fullName evidence="14">alpha-N-acetylgalactosaminide alpha-2,6-sialyltransferase</fullName>
        <ecNumber evidence="14">2.4.3.3</ecNumber>
    </recommendedName>
</protein>
<evidence type="ECO:0000256" key="12">
    <source>
        <dbReference type="ARBA" id="ARBA00023180"/>
    </source>
</evidence>
<evidence type="ECO:0000256" key="10">
    <source>
        <dbReference type="ARBA" id="ARBA00023136"/>
    </source>
</evidence>
<dbReference type="EMBL" id="JAINUG010000081">
    <property type="protein sequence ID" value="KAJ8399785.1"/>
    <property type="molecule type" value="Genomic_DNA"/>
</dbReference>
<dbReference type="AlphaFoldDB" id="A0AAD7SBX4"/>
<name>A0AAD7SBX4_9TELE</name>
<keyword evidence="4" id="KW-0328">Glycosyltransferase</keyword>
<keyword evidence="9" id="KW-0333">Golgi apparatus</keyword>
<evidence type="ECO:0000256" key="14">
    <source>
        <dbReference type="ARBA" id="ARBA00039109"/>
    </source>
</evidence>
<evidence type="ECO:0000256" key="6">
    <source>
        <dbReference type="ARBA" id="ARBA00022692"/>
    </source>
</evidence>
<evidence type="ECO:0000256" key="15">
    <source>
        <dbReference type="ARBA" id="ARBA00050664"/>
    </source>
</evidence>
<evidence type="ECO:0000313" key="18">
    <source>
        <dbReference type="Proteomes" id="UP001221898"/>
    </source>
</evidence>
<dbReference type="InterPro" id="IPR038578">
    <property type="entry name" value="GT29-like_sf"/>
</dbReference>
<keyword evidence="10" id="KW-0472">Membrane</keyword>
<evidence type="ECO:0000256" key="8">
    <source>
        <dbReference type="ARBA" id="ARBA00022989"/>
    </source>
</evidence>
<dbReference type="GO" id="GO:0000139">
    <property type="term" value="C:Golgi membrane"/>
    <property type="evidence" value="ECO:0007669"/>
    <property type="project" value="UniProtKB-SubCell"/>
</dbReference>
<keyword evidence="6" id="KW-0812">Transmembrane</keyword>
<keyword evidence="12" id="KW-0325">Glycoprotein</keyword>
<dbReference type="Gene3D" id="3.90.1480.20">
    <property type="entry name" value="Glycosyl transferase family 29"/>
    <property type="match status" value="1"/>
</dbReference>
<comment type="caution">
    <text evidence="17">The sequence shown here is derived from an EMBL/GenBank/DDBJ whole genome shotgun (WGS) entry which is preliminary data.</text>
</comment>
<comment type="pathway">
    <text evidence="2">Protein modification; protein glycosylation.</text>
</comment>
<reference evidence="17" key="1">
    <citation type="journal article" date="2023" name="Science">
        <title>Genome structures resolve the early diversification of teleost fishes.</title>
        <authorList>
            <person name="Parey E."/>
            <person name="Louis A."/>
            <person name="Montfort J."/>
            <person name="Bouchez O."/>
            <person name="Roques C."/>
            <person name="Iampietro C."/>
            <person name="Lluch J."/>
            <person name="Castinel A."/>
            <person name="Donnadieu C."/>
            <person name="Desvignes T."/>
            <person name="Floi Bucao C."/>
            <person name="Jouanno E."/>
            <person name="Wen M."/>
            <person name="Mejri S."/>
            <person name="Dirks R."/>
            <person name="Jansen H."/>
            <person name="Henkel C."/>
            <person name="Chen W.J."/>
            <person name="Zahm M."/>
            <person name="Cabau C."/>
            <person name="Klopp C."/>
            <person name="Thompson A.W."/>
            <person name="Robinson-Rechavi M."/>
            <person name="Braasch I."/>
            <person name="Lecointre G."/>
            <person name="Bobe J."/>
            <person name="Postlethwait J.H."/>
            <person name="Berthelot C."/>
            <person name="Roest Crollius H."/>
            <person name="Guiguen Y."/>
        </authorList>
    </citation>
    <scope>NUCLEOTIDE SEQUENCE</scope>
    <source>
        <strain evidence="17">NC1722</strain>
    </source>
</reference>
<evidence type="ECO:0000256" key="9">
    <source>
        <dbReference type="ARBA" id="ARBA00023034"/>
    </source>
</evidence>
<evidence type="ECO:0000256" key="2">
    <source>
        <dbReference type="ARBA" id="ARBA00004922"/>
    </source>
</evidence>
<evidence type="ECO:0000256" key="5">
    <source>
        <dbReference type="ARBA" id="ARBA00022679"/>
    </source>
</evidence>
<keyword evidence="7" id="KW-0735">Signal-anchor</keyword>
<keyword evidence="5" id="KW-0808">Transferase</keyword>
<evidence type="ECO:0000256" key="11">
    <source>
        <dbReference type="ARBA" id="ARBA00023157"/>
    </source>
</evidence>
<dbReference type="GO" id="GO:0009312">
    <property type="term" value="P:oligosaccharide biosynthetic process"/>
    <property type="evidence" value="ECO:0007669"/>
    <property type="project" value="TreeGrafter"/>
</dbReference>
<dbReference type="GO" id="GO:0001665">
    <property type="term" value="F:alpha-N-acetylgalactosaminide alpha-2,6-sialyltransferase activity"/>
    <property type="evidence" value="ECO:0007669"/>
    <property type="project" value="UniProtKB-EC"/>
</dbReference>
<evidence type="ECO:0000256" key="3">
    <source>
        <dbReference type="ARBA" id="ARBA00006003"/>
    </source>
</evidence>
<organism evidence="17 18">
    <name type="scientific">Aldrovandia affinis</name>
    <dbReference type="NCBI Taxonomy" id="143900"/>
    <lineage>
        <taxon>Eukaryota</taxon>
        <taxon>Metazoa</taxon>
        <taxon>Chordata</taxon>
        <taxon>Craniata</taxon>
        <taxon>Vertebrata</taxon>
        <taxon>Euteleostomi</taxon>
        <taxon>Actinopterygii</taxon>
        <taxon>Neopterygii</taxon>
        <taxon>Teleostei</taxon>
        <taxon>Notacanthiformes</taxon>
        <taxon>Halosauridae</taxon>
        <taxon>Aldrovandia</taxon>
    </lineage>
</organism>
<evidence type="ECO:0000256" key="7">
    <source>
        <dbReference type="ARBA" id="ARBA00022968"/>
    </source>
</evidence>
<evidence type="ECO:0000256" key="1">
    <source>
        <dbReference type="ARBA" id="ARBA00004323"/>
    </source>
</evidence>
<keyword evidence="8" id="KW-1133">Transmembrane helix</keyword>
<dbReference type="Proteomes" id="UP001221898">
    <property type="component" value="Unassembled WGS sequence"/>
</dbReference>
<comment type="similarity">
    <text evidence="3">Belongs to the glycosyltransferase 29 family.</text>
</comment>
<keyword evidence="18" id="KW-1185">Reference proteome</keyword>
<keyword evidence="11" id="KW-1015">Disulfide bond</keyword>
<evidence type="ECO:0000256" key="16">
    <source>
        <dbReference type="ARBA" id="ARBA00052285"/>
    </source>
</evidence>
<dbReference type="PANTHER" id="PTHR45941">
    <property type="entry name" value="ALPHA-N-ACETYLGALACTOSAMINIDE ALPHA-2,6-SIALYLTRANSFERASE 2-LIKE-RELATED"/>
    <property type="match status" value="1"/>
</dbReference>
<gene>
    <name evidence="17" type="ORF">AAFF_G00408900</name>
</gene>
<dbReference type="InterPro" id="IPR001675">
    <property type="entry name" value="Glyco_trans_29"/>
</dbReference>
<sequence length="239" mass="27711">MPSWWFEEVYLRDTQPREMTCQQSPLNSKDSEFLEAFIPNIQLFMHREHLNVSEWNRLAHFNNPFGFMGYNYKELKQTVDLIPKPKESQFLAVPSAEKQGCIYCAVVANGGILGGSRMGKEIDSHDYVFRMDGAVIDGHEEDVGKRTSVYVHTAQTLMVSLSAFLETGIRNIPVDEDINYVLIPVGLWDFQVLKALLLDTDISGREYGEIMPRSYFLDTFDPEKYHVFHPDFLRYIRNR</sequence>
<evidence type="ECO:0000256" key="13">
    <source>
        <dbReference type="ARBA" id="ARBA00036348"/>
    </source>
</evidence>
<dbReference type="PANTHER" id="PTHR45941:SF1">
    <property type="entry name" value="ALPHA-N-ACETYLGALACTOSAMINIDE ALPHA-2,6-SIALYLTRANSFERASE 1"/>
    <property type="match status" value="1"/>
</dbReference>
<evidence type="ECO:0000313" key="17">
    <source>
        <dbReference type="EMBL" id="KAJ8399785.1"/>
    </source>
</evidence>
<comment type="catalytic activity">
    <reaction evidence="15">
        <text>a 3-O-[N-acetyl-alpha-neuraminyl-(2-&gt;3)-beta-D-galactosyl-(1-&gt;3)-N-acetyl-alpha-D-galactosaminyl]-L-threonyl-[protein] + CMP-N-acetyl-beta-neuraminate = a 3-O-{alpha-Neu5Ac-(2-&gt;3)-beta-D-Gal-(1-&gt;3)-[alpha-Neu5Ac-(2-&gt;6)]-alpha-D-GalNAc}-L-threonyl-[protein] + CMP + H(+)</text>
        <dbReference type="Rhea" id="RHEA:81659"/>
        <dbReference type="Rhea" id="RHEA-COMP:14417"/>
        <dbReference type="Rhea" id="RHEA-COMP:16763"/>
        <dbReference type="ChEBI" id="CHEBI:15378"/>
        <dbReference type="ChEBI" id="CHEBI:57812"/>
        <dbReference type="ChEBI" id="CHEBI:60377"/>
        <dbReference type="ChEBI" id="CHEBI:139598"/>
        <dbReference type="ChEBI" id="CHEBI:156398"/>
    </reaction>
    <physiologicalReaction direction="left-to-right" evidence="15">
        <dbReference type="Rhea" id="RHEA:81660"/>
    </physiologicalReaction>
</comment>
<dbReference type="Pfam" id="PF00777">
    <property type="entry name" value="Glyco_transf_29"/>
    <property type="match status" value="1"/>
</dbReference>
<dbReference type="EC" id="2.4.3.3" evidence="14"/>
<proteinExistence type="inferred from homology"/>
<evidence type="ECO:0000256" key="4">
    <source>
        <dbReference type="ARBA" id="ARBA00022676"/>
    </source>
</evidence>
<comment type="catalytic activity">
    <reaction evidence="13">
        <text>a beta-D-galactosyl-(1-&gt;3)-N-acetyl-alpha-D-galactosaminyl derivative + CMP-N-acetyl-beta-neuraminate = a beta-D-galactosyl-(1-&gt;3)-[N-acetyl-alpha-neuraminyl-(2-&gt;6)]-N-acetyl-alpha-D-galactosaminyl derivative + CMP + H(+)</text>
        <dbReference type="Rhea" id="RHEA:11136"/>
        <dbReference type="ChEBI" id="CHEBI:15378"/>
        <dbReference type="ChEBI" id="CHEBI:57812"/>
        <dbReference type="ChEBI" id="CHEBI:60377"/>
        <dbReference type="ChEBI" id="CHEBI:133470"/>
        <dbReference type="ChEBI" id="CHEBI:140764"/>
        <dbReference type="EC" id="2.4.3.3"/>
    </reaction>
    <physiologicalReaction direction="left-to-right" evidence="13">
        <dbReference type="Rhea" id="RHEA:11137"/>
    </physiologicalReaction>
</comment>
<comment type="subcellular location">
    <subcellularLocation>
        <location evidence="1">Golgi apparatus membrane</location>
        <topology evidence="1">Single-pass type II membrane protein</topology>
    </subcellularLocation>
</comment>